<dbReference type="Pfam" id="PF00528">
    <property type="entry name" value="BPD_transp_1"/>
    <property type="match status" value="1"/>
</dbReference>
<dbReference type="InterPro" id="IPR035906">
    <property type="entry name" value="MetI-like_sf"/>
</dbReference>
<dbReference type="AlphaFoldDB" id="B3Q2K2"/>
<evidence type="ECO:0000256" key="1">
    <source>
        <dbReference type="ARBA" id="ARBA00004429"/>
    </source>
</evidence>
<dbReference type="InterPro" id="IPR051613">
    <property type="entry name" value="ABC_transp_permease_HisMQ"/>
</dbReference>
<dbReference type="PANTHER" id="PTHR30133">
    <property type="entry name" value="CATIONIC AMINO ACID TRANSPORTER, MEMBRANE COMPONENT"/>
    <property type="match status" value="1"/>
</dbReference>
<sequence length="240" mass="25579">MSGEYLSDFGALARYWRLALYAFVDQFLSGLKNTLLVFALSCAFGTLLGLLIAVLRNSTRKSVSSCMRAYTGIIRGVPELLIILLTYFGGTALLSAIAGGYIEINAFAAGVAALTVVFSGYAAEIFRGAINAVAPGQREAAAALGLSNSQIWFLIIIPQMIPIALPAFCNLCISLIKDTSLISVVGLTDVMRVAYIGAGSLRAPLPFYLAASAIYLALTSLSLLSFRLLERRYSLPAMKG</sequence>
<evidence type="ECO:0000259" key="10">
    <source>
        <dbReference type="PROSITE" id="PS50928"/>
    </source>
</evidence>
<evidence type="ECO:0000256" key="7">
    <source>
        <dbReference type="ARBA" id="ARBA00022989"/>
    </source>
</evidence>
<keyword evidence="8 9" id="KW-0472">Membrane</keyword>
<comment type="subcellular location">
    <subcellularLocation>
        <location evidence="1">Cell inner membrane</location>
        <topology evidence="1">Multi-pass membrane protein</topology>
    </subcellularLocation>
    <subcellularLocation>
        <location evidence="9">Cell membrane</location>
        <topology evidence="9">Multi-pass membrane protein</topology>
    </subcellularLocation>
</comment>
<dbReference type="PANTHER" id="PTHR30133:SF2">
    <property type="entry name" value="ARGININE ABC TRANSPORTER PERMEASE PROTEIN ARTQ"/>
    <property type="match status" value="1"/>
</dbReference>
<evidence type="ECO:0000256" key="9">
    <source>
        <dbReference type="RuleBase" id="RU363032"/>
    </source>
</evidence>
<dbReference type="HOGENOM" id="CLU_019602_1_4_5"/>
<geneLocation type="plasmid" evidence="11 12">
    <name>pB</name>
</geneLocation>
<dbReference type="GO" id="GO:0043190">
    <property type="term" value="C:ATP-binding cassette (ABC) transporter complex"/>
    <property type="evidence" value="ECO:0007669"/>
    <property type="project" value="InterPro"/>
</dbReference>
<evidence type="ECO:0000256" key="8">
    <source>
        <dbReference type="ARBA" id="ARBA00023136"/>
    </source>
</evidence>
<gene>
    <name evidence="11" type="primary">nocQb</name>
    <name evidence="11" type="ordered locus">RHECIAT_PB0000197</name>
</gene>
<keyword evidence="3 9" id="KW-0813">Transport</keyword>
<feature type="transmembrane region" description="Helical" evidence="9">
    <location>
        <begin position="76"/>
        <end position="101"/>
    </location>
</feature>
<feature type="transmembrane region" description="Helical" evidence="9">
    <location>
        <begin position="151"/>
        <end position="176"/>
    </location>
</feature>
<protein>
    <submittedName>
        <fullName evidence="11">Nopaline ABC transporter, permease protein</fullName>
    </submittedName>
</protein>
<dbReference type="Gene3D" id="1.10.3720.10">
    <property type="entry name" value="MetI-like"/>
    <property type="match status" value="1"/>
</dbReference>
<feature type="transmembrane region" description="Helical" evidence="9">
    <location>
        <begin position="35"/>
        <end position="55"/>
    </location>
</feature>
<feature type="domain" description="ABC transmembrane type-1" evidence="10">
    <location>
        <begin position="31"/>
        <end position="227"/>
    </location>
</feature>
<dbReference type="InterPro" id="IPR000515">
    <property type="entry name" value="MetI-like"/>
</dbReference>
<keyword evidence="7 9" id="KW-1133">Transmembrane helix</keyword>
<keyword evidence="4" id="KW-1003">Cell membrane</keyword>
<dbReference type="PROSITE" id="PS50928">
    <property type="entry name" value="ABC_TM1"/>
    <property type="match status" value="1"/>
</dbReference>
<feature type="transmembrane region" description="Helical" evidence="9">
    <location>
        <begin position="207"/>
        <end position="229"/>
    </location>
</feature>
<name>B3Q2K2_RHIE6</name>
<dbReference type="Proteomes" id="UP000008817">
    <property type="component" value="Plasmid pB"/>
</dbReference>
<dbReference type="EMBL" id="CP001076">
    <property type="protein sequence ID" value="ACE93908.1"/>
    <property type="molecule type" value="Genomic_DNA"/>
</dbReference>
<evidence type="ECO:0000256" key="5">
    <source>
        <dbReference type="ARBA" id="ARBA00022519"/>
    </source>
</evidence>
<reference evidence="11 12" key="1">
    <citation type="submission" date="2008-04" db="EMBL/GenBank/DDBJ databases">
        <title>Genome diversity and DNA divergence of Rhizobium etli.</title>
        <authorList>
            <person name="Gonzalez V."/>
            <person name="Acosta J.L."/>
            <person name="Santamaria R.I."/>
            <person name="Bustos P."/>
            <person name="Hernandez-Gonzalez I.L."/>
            <person name="Fernandez J.L."/>
            <person name="Diaz R."/>
            <person name="Flores M."/>
            <person name="Mora J."/>
            <person name="Palacios R."/>
            <person name="Davila G."/>
        </authorList>
    </citation>
    <scope>NUCLEOTIDE SEQUENCE [LARGE SCALE GENOMIC DNA]</scope>
    <source>
        <strain evidence="12">CIAT 652</strain>
        <plasmid evidence="12">Plasmid pB</plasmid>
    </source>
</reference>
<evidence type="ECO:0000256" key="6">
    <source>
        <dbReference type="ARBA" id="ARBA00022692"/>
    </source>
</evidence>
<evidence type="ECO:0000313" key="11">
    <source>
        <dbReference type="EMBL" id="ACE93908.1"/>
    </source>
</evidence>
<organism evidence="11 12">
    <name type="scientific">Rhizobium etli (strain CIAT 652)</name>
    <dbReference type="NCBI Taxonomy" id="491916"/>
    <lineage>
        <taxon>Bacteria</taxon>
        <taxon>Pseudomonadati</taxon>
        <taxon>Pseudomonadota</taxon>
        <taxon>Alphaproteobacteria</taxon>
        <taxon>Hyphomicrobiales</taxon>
        <taxon>Rhizobiaceae</taxon>
        <taxon>Rhizobium/Agrobacterium group</taxon>
        <taxon>Rhizobium</taxon>
    </lineage>
</organism>
<feature type="transmembrane region" description="Helical" evidence="9">
    <location>
        <begin position="107"/>
        <end position="130"/>
    </location>
</feature>
<keyword evidence="11" id="KW-0614">Plasmid</keyword>
<dbReference type="KEGG" id="rec:RHECIAT_PB0000197"/>
<evidence type="ECO:0000256" key="2">
    <source>
        <dbReference type="ARBA" id="ARBA00010072"/>
    </source>
</evidence>
<proteinExistence type="inferred from homology"/>
<evidence type="ECO:0000256" key="4">
    <source>
        <dbReference type="ARBA" id="ARBA00022475"/>
    </source>
</evidence>
<evidence type="ECO:0000256" key="3">
    <source>
        <dbReference type="ARBA" id="ARBA00022448"/>
    </source>
</evidence>
<accession>B3Q2K2</accession>
<dbReference type="GO" id="GO:0022857">
    <property type="term" value="F:transmembrane transporter activity"/>
    <property type="evidence" value="ECO:0007669"/>
    <property type="project" value="InterPro"/>
</dbReference>
<keyword evidence="5" id="KW-0997">Cell inner membrane</keyword>
<dbReference type="CDD" id="cd06261">
    <property type="entry name" value="TM_PBP2"/>
    <property type="match status" value="1"/>
</dbReference>
<dbReference type="NCBIfam" id="TIGR01726">
    <property type="entry name" value="HEQRo_perm_3TM"/>
    <property type="match status" value="1"/>
</dbReference>
<dbReference type="InterPro" id="IPR010065">
    <property type="entry name" value="AA_ABC_transptr_permease_3TM"/>
</dbReference>
<dbReference type="SUPFAM" id="SSF161098">
    <property type="entry name" value="MetI-like"/>
    <property type="match status" value="1"/>
</dbReference>
<comment type="similarity">
    <text evidence="2">Belongs to the binding-protein-dependent transport system permease family. HisMQ subfamily.</text>
</comment>
<evidence type="ECO:0000313" key="12">
    <source>
        <dbReference type="Proteomes" id="UP000008817"/>
    </source>
</evidence>
<keyword evidence="6 9" id="KW-0812">Transmembrane</keyword>